<name>A0AAD7KSI8_QUISA</name>
<feature type="region of interest" description="Disordered" evidence="1">
    <location>
        <begin position="207"/>
        <end position="226"/>
    </location>
</feature>
<comment type="caution">
    <text evidence="2">The sequence shown here is derived from an EMBL/GenBank/DDBJ whole genome shotgun (WGS) entry which is preliminary data.</text>
</comment>
<gene>
    <name evidence="2" type="ORF">O6P43_030315</name>
</gene>
<keyword evidence="2" id="KW-0687">Ribonucleoprotein</keyword>
<keyword evidence="3" id="KW-1185">Reference proteome</keyword>
<evidence type="ECO:0000256" key="1">
    <source>
        <dbReference type="SAM" id="MobiDB-lite"/>
    </source>
</evidence>
<dbReference type="EMBL" id="JARAOO010000013">
    <property type="protein sequence ID" value="KAJ7945219.1"/>
    <property type="molecule type" value="Genomic_DNA"/>
</dbReference>
<evidence type="ECO:0000313" key="3">
    <source>
        <dbReference type="Proteomes" id="UP001163823"/>
    </source>
</evidence>
<sequence>MGFEDFVPIFGEPKVEWAAHGSSPLCRFLFHVYAPDSSHVRINVTDFHSSTWEANQSVMQLEDMRDNIGIGGSWSEFMDYVVNSMKSEDVKLILEGTSNSDGAAYAKLYAQRSKGMPLIIISLTKLMDSAASKAMANLSLGLFIAFKSIQCSLVEEQQHSFQLTKVISAEKERNETFQRELEQYSKKQKFQKINDLEKADVSISNNLQSSAARDTTTTKVTNRVVPARRRAKVRGALLRDSDDNSN</sequence>
<dbReference type="PANTHER" id="PTHR35770">
    <property type="entry name" value="U2 SMALL NUCLEAR RIBONUCLEOPROTEIN AUXILIARY FACTOR-LIKE PROTEIN"/>
    <property type="match status" value="1"/>
</dbReference>
<dbReference type="PANTHER" id="PTHR35770:SF1">
    <property type="entry name" value="U2 SMALL NUCLEAR RIBONUCLEOPROTEIN AUXILIARY FACTOR-LIKE PROTEIN"/>
    <property type="match status" value="1"/>
</dbReference>
<dbReference type="GO" id="GO:1990904">
    <property type="term" value="C:ribonucleoprotein complex"/>
    <property type="evidence" value="ECO:0007669"/>
    <property type="project" value="UniProtKB-KW"/>
</dbReference>
<accession>A0AAD7KSI8</accession>
<evidence type="ECO:0000313" key="2">
    <source>
        <dbReference type="EMBL" id="KAJ7945219.1"/>
    </source>
</evidence>
<reference evidence="2" key="1">
    <citation type="journal article" date="2023" name="Science">
        <title>Elucidation of the pathway for biosynthesis of saponin adjuvants from the soapbark tree.</title>
        <authorList>
            <person name="Reed J."/>
            <person name="Orme A."/>
            <person name="El-Demerdash A."/>
            <person name="Owen C."/>
            <person name="Martin L.B.B."/>
            <person name="Misra R.C."/>
            <person name="Kikuchi S."/>
            <person name="Rejzek M."/>
            <person name="Martin A.C."/>
            <person name="Harkess A."/>
            <person name="Leebens-Mack J."/>
            <person name="Louveau T."/>
            <person name="Stephenson M.J."/>
            <person name="Osbourn A."/>
        </authorList>
    </citation>
    <scope>NUCLEOTIDE SEQUENCE</scope>
    <source>
        <strain evidence="2">S10</strain>
    </source>
</reference>
<dbReference type="KEGG" id="qsa:O6P43_030315"/>
<organism evidence="2 3">
    <name type="scientific">Quillaja saponaria</name>
    <name type="common">Soap bark tree</name>
    <dbReference type="NCBI Taxonomy" id="32244"/>
    <lineage>
        <taxon>Eukaryota</taxon>
        <taxon>Viridiplantae</taxon>
        <taxon>Streptophyta</taxon>
        <taxon>Embryophyta</taxon>
        <taxon>Tracheophyta</taxon>
        <taxon>Spermatophyta</taxon>
        <taxon>Magnoliopsida</taxon>
        <taxon>eudicotyledons</taxon>
        <taxon>Gunneridae</taxon>
        <taxon>Pentapetalae</taxon>
        <taxon>rosids</taxon>
        <taxon>fabids</taxon>
        <taxon>Fabales</taxon>
        <taxon>Quillajaceae</taxon>
        <taxon>Quillaja</taxon>
    </lineage>
</organism>
<proteinExistence type="predicted"/>
<protein>
    <submittedName>
        <fullName evidence="2">U2 small nuclear ribonucleoprotein auxiliary factor-like protein</fullName>
    </submittedName>
</protein>
<feature type="compositionally biased region" description="Polar residues" evidence="1">
    <location>
        <begin position="207"/>
        <end position="221"/>
    </location>
</feature>
<dbReference type="Proteomes" id="UP001163823">
    <property type="component" value="Chromosome 13"/>
</dbReference>
<dbReference type="AlphaFoldDB" id="A0AAD7KSI8"/>